<feature type="domain" description="C2H2-type" evidence="9">
    <location>
        <begin position="316"/>
        <end position="345"/>
    </location>
</feature>
<feature type="binding site" evidence="8">
    <location>
        <position position="68"/>
    </location>
    <ligand>
        <name>Zn(2+)</name>
        <dbReference type="ChEBI" id="CHEBI:29105"/>
    </ligand>
</feature>
<dbReference type="SUPFAM" id="SSF57716">
    <property type="entry name" value="Glucocorticoid receptor-like (DNA-binding domain)"/>
    <property type="match status" value="1"/>
</dbReference>
<dbReference type="SUPFAM" id="SSF57667">
    <property type="entry name" value="beta-beta-alpha zinc fingers"/>
    <property type="match status" value="2"/>
</dbReference>
<dbReference type="OrthoDB" id="9411774at2759"/>
<keyword evidence="5" id="KW-0539">Nucleus</keyword>
<feature type="binding site" evidence="8">
    <location>
        <position position="21"/>
    </location>
    <ligand>
        <name>Zn(2+)</name>
        <dbReference type="ChEBI" id="CHEBI:29105"/>
    </ligand>
</feature>
<dbReference type="Pfam" id="PF13894">
    <property type="entry name" value="zf-C2H2_4"/>
    <property type="match status" value="1"/>
</dbReference>
<dbReference type="PANTHER" id="PTHR24388:SF85">
    <property type="entry name" value="ZINC FINGER PROTEIN 367"/>
    <property type="match status" value="1"/>
</dbReference>
<comment type="similarity">
    <text evidence="6">Belongs to the snail C2H2-type zinc-finger protein family.</text>
</comment>
<keyword evidence="2" id="KW-0677">Repeat</keyword>
<dbReference type="GO" id="GO:0000978">
    <property type="term" value="F:RNA polymerase II cis-regulatory region sequence-specific DNA binding"/>
    <property type="evidence" value="ECO:0007669"/>
    <property type="project" value="TreeGrafter"/>
</dbReference>
<dbReference type="SMART" id="SM00868">
    <property type="entry name" value="zf-AD"/>
    <property type="match status" value="1"/>
</dbReference>
<dbReference type="FunFam" id="3.30.160.60:FF:002343">
    <property type="entry name" value="Zinc finger protein 33A"/>
    <property type="match status" value="1"/>
</dbReference>
<dbReference type="InterPro" id="IPR013087">
    <property type="entry name" value="Znf_C2H2_type"/>
</dbReference>
<dbReference type="PROSITE" id="PS50157">
    <property type="entry name" value="ZINC_FINGER_C2H2_2"/>
    <property type="match status" value="4"/>
</dbReference>
<reference evidence="11 12" key="1">
    <citation type="submission" date="2015-04" db="EMBL/GenBank/DDBJ databases">
        <authorList>
            <person name="Syromyatnikov M.Y."/>
            <person name="Popov V.N."/>
        </authorList>
    </citation>
    <scope>NUCLEOTIDE SEQUENCE [LARGE SCALE GENOMIC DNA]</scope>
</reference>
<gene>
    <name evidence="11" type="ORF">CLUMA_CG017905</name>
</gene>
<evidence type="ECO:0000259" key="10">
    <source>
        <dbReference type="PROSITE" id="PS51915"/>
    </source>
</evidence>
<feature type="binding site" evidence="8">
    <location>
        <position position="24"/>
    </location>
    <ligand>
        <name>Zn(2+)</name>
        <dbReference type="ChEBI" id="CHEBI:29105"/>
    </ligand>
</feature>
<dbReference type="STRING" id="568069.A0A1J1IZ85"/>
<evidence type="ECO:0000256" key="2">
    <source>
        <dbReference type="ARBA" id="ARBA00022737"/>
    </source>
</evidence>
<sequence length="414" mass="48546">MDYFTFSFHYNDILHDLSSTCRFCLRKAENHSILLFEVTESSIKNFEELTQTKLFNIDAQGDLICGECSGQLENFYLFKQQLILKQNQLKEMIDKVCNSINLMDQQEDNTEIFYEKLIEEDEDDDLMNFNFLPSVKDLEDTSDNDAIIKLIDDIQERNEMILESSKPNVKLNDKKHSKSSCKKSNEKVSEPVTRNEELKFTKQLPKLIIKPVLFEDETSVETGGIVLFSQNELCSICGLQFPSDYQLKRHLRTSHPLEQPLECCNRIFKFLKDYKKHQMTDHPKAIECLICGKILKSQKTFIVHKKSHQSLSERKFRCSHADCHKAFNFKLHLENHERTHTGDKPFKCKQCEASFKQSYQLTLHIRKHQGIIHECSKCKLKFSLKSQLDKHTKVCNKEITGKKRFRTINKIDEI</sequence>
<accession>A0A1J1IZ85</accession>
<dbReference type="PROSITE" id="PS00028">
    <property type="entry name" value="ZINC_FINGER_C2H2_1"/>
    <property type="match status" value="3"/>
</dbReference>
<evidence type="ECO:0000256" key="4">
    <source>
        <dbReference type="ARBA" id="ARBA00022833"/>
    </source>
</evidence>
<dbReference type="Proteomes" id="UP000183832">
    <property type="component" value="Unassembled WGS sequence"/>
</dbReference>
<dbReference type="Pfam" id="PF07776">
    <property type="entry name" value="zf-AD"/>
    <property type="match status" value="1"/>
</dbReference>
<evidence type="ECO:0000256" key="7">
    <source>
        <dbReference type="PROSITE-ProRule" id="PRU00042"/>
    </source>
</evidence>
<dbReference type="GO" id="GO:0005634">
    <property type="term" value="C:nucleus"/>
    <property type="evidence" value="ECO:0007669"/>
    <property type="project" value="InterPro"/>
</dbReference>
<feature type="domain" description="C2H2-type" evidence="9">
    <location>
        <begin position="346"/>
        <end position="370"/>
    </location>
</feature>
<dbReference type="InterPro" id="IPR050527">
    <property type="entry name" value="Snail/Krueppel_Znf"/>
</dbReference>
<dbReference type="InterPro" id="IPR012934">
    <property type="entry name" value="Znf_AD"/>
</dbReference>
<dbReference type="InterPro" id="IPR036236">
    <property type="entry name" value="Znf_C2H2_sf"/>
</dbReference>
<evidence type="ECO:0000256" key="8">
    <source>
        <dbReference type="PROSITE-ProRule" id="PRU01263"/>
    </source>
</evidence>
<organism evidence="11 12">
    <name type="scientific">Clunio marinus</name>
    <dbReference type="NCBI Taxonomy" id="568069"/>
    <lineage>
        <taxon>Eukaryota</taxon>
        <taxon>Metazoa</taxon>
        <taxon>Ecdysozoa</taxon>
        <taxon>Arthropoda</taxon>
        <taxon>Hexapoda</taxon>
        <taxon>Insecta</taxon>
        <taxon>Pterygota</taxon>
        <taxon>Neoptera</taxon>
        <taxon>Endopterygota</taxon>
        <taxon>Diptera</taxon>
        <taxon>Nematocera</taxon>
        <taxon>Chironomoidea</taxon>
        <taxon>Chironomidae</taxon>
        <taxon>Clunio</taxon>
    </lineage>
</organism>
<feature type="domain" description="ZAD" evidence="10">
    <location>
        <begin position="19"/>
        <end position="92"/>
    </location>
</feature>
<feature type="domain" description="C2H2-type" evidence="9">
    <location>
        <begin position="232"/>
        <end position="260"/>
    </location>
</feature>
<dbReference type="Gene3D" id="3.40.1800.20">
    <property type="match status" value="1"/>
</dbReference>
<evidence type="ECO:0000256" key="3">
    <source>
        <dbReference type="ARBA" id="ARBA00022771"/>
    </source>
</evidence>
<keyword evidence="12" id="KW-1185">Reference proteome</keyword>
<name>A0A1J1IZ85_9DIPT</name>
<feature type="domain" description="C2H2-type" evidence="9">
    <location>
        <begin position="373"/>
        <end position="404"/>
    </location>
</feature>
<keyword evidence="4 8" id="KW-0862">Zinc</keyword>
<dbReference type="GO" id="GO:0000981">
    <property type="term" value="F:DNA-binding transcription factor activity, RNA polymerase II-specific"/>
    <property type="evidence" value="ECO:0007669"/>
    <property type="project" value="TreeGrafter"/>
</dbReference>
<dbReference type="GO" id="GO:0008270">
    <property type="term" value="F:zinc ion binding"/>
    <property type="evidence" value="ECO:0007669"/>
    <property type="project" value="UniProtKB-UniRule"/>
</dbReference>
<protein>
    <submittedName>
        <fullName evidence="11">CLUMA_CG017905, isoform A</fullName>
    </submittedName>
</protein>
<evidence type="ECO:0000256" key="6">
    <source>
        <dbReference type="ARBA" id="ARBA00037948"/>
    </source>
</evidence>
<proteinExistence type="inferred from homology"/>
<dbReference type="AlphaFoldDB" id="A0A1J1IZ85"/>
<keyword evidence="1 8" id="KW-0479">Metal-binding</keyword>
<evidence type="ECO:0000313" key="12">
    <source>
        <dbReference type="Proteomes" id="UP000183832"/>
    </source>
</evidence>
<keyword evidence="3 7" id="KW-0863">Zinc-finger</keyword>
<dbReference type="PROSITE" id="PS51915">
    <property type="entry name" value="ZAD"/>
    <property type="match status" value="1"/>
</dbReference>
<dbReference type="EMBL" id="CVRI01000063">
    <property type="protein sequence ID" value="CRL04852.1"/>
    <property type="molecule type" value="Genomic_DNA"/>
</dbReference>
<evidence type="ECO:0000259" key="9">
    <source>
        <dbReference type="PROSITE" id="PS50157"/>
    </source>
</evidence>
<evidence type="ECO:0000256" key="1">
    <source>
        <dbReference type="ARBA" id="ARBA00022723"/>
    </source>
</evidence>
<dbReference type="PANTHER" id="PTHR24388">
    <property type="entry name" value="ZINC FINGER PROTEIN"/>
    <property type="match status" value="1"/>
</dbReference>
<evidence type="ECO:0000256" key="5">
    <source>
        <dbReference type="ARBA" id="ARBA00023242"/>
    </source>
</evidence>
<evidence type="ECO:0000313" key="11">
    <source>
        <dbReference type="EMBL" id="CRL04852.1"/>
    </source>
</evidence>
<dbReference type="Gene3D" id="3.30.160.60">
    <property type="entry name" value="Classic Zinc Finger"/>
    <property type="match status" value="3"/>
</dbReference>
<dbReference type="Pfam" id="PF00096">
    <property type="entry name" value="zf-C2H2"/>
    <property type="match status" value="1"/>
</dbReference>
<dbReference type="SMART" id="SM00355">
    <property type="entry name" value="ZnF_C2H2"/>
    <property type="match status" value="6"/>
</dbReference>
<feature type="binding site" evidence="8">
    <location>
        <position position="65"/>
    </location>
    <ligand>
        <name>Zn(2+)</name>
        <dbReference type="ChEBI" id="CHEBI:29105"/>
    </ligand>
</feature>